<feature type="transmembrane region" description="Helical" evidence="2">
    <location>
        <begin position="43"/>
        <end position="64"/>
    </location>
</feature>
<name>A0A336M1Q3_CULSO</name>
<dbReference type="Pfam" id="PF16041">
    <property type="entry name" value="APD1-4_M"/>
    <property type="match status" value="1"/>
</dbReference>
<dbReference type="VEuPathDB" id="VectorBase:CSON007457"/>
<feature type="domain" description="E3 ubiquitin-protein ligase APD1-4 N-terminal" evidence="3">
    <location>
        <begin position="101"/>
        <end position="169"/>
    </location>
</feature>
<protein>
    <submittedName>
        <fullName evidence="5">CSON007457 protein</fullName>
    </submittedName>
</protein>
<dbReference type="AlphaFoldDB" id="A0A336M1Q3"/>
<reference evidence="5" key="1">
    <citation type="submission" date="2018-07" db="EMBL/GenBank/DDBJ databases">
        <authorList>
            <person name="Quirk P.G."/>
            <person name="Krulwich T.A."/>
        </authorList>
    </citation>
    <scope>NUCLEOTIDE SEQUENCE</scope>
</reference>
<feature type="transmembrane region" description="Helical" evidence="2">
    <location>
        <begin position="473"/>
        <end position="491"/>
    </location>
</feature>
<feature type="compositionally biased region" description="Basic and acidic residues" evidence="1">
    <location>
        <begin position="213"/>
        <end position="228"/>
    </location>
</feature>
<dbReference type="OMA" id="GNAMNFT"/>
<dbReference type="Pfam" id="PF16040">
    <property type="entry name" value="APD1-4_N"/>
    <property type="match status" value="1"/>
</dbReference>
<keyword evidence="2" id="KW-0472">Membrane</keyword>
<evidence type="ECO:0000256" key="1">
    <source>
        <dbReference type="SAM" id="MobiDB-lite"/>
    </source>
</evidence>
<keyword evidence="2" id="KW-1133">Transmembrane helix</keyword>
<keyword evidence="2" id="KW-0812">Transmembrane</keyword>
<evidence type="ECO:0000313" key="5">
    <source>
        <dbReference type="EMBL" id="SSX22753.1"/>
    </source>
</evidence>
<dbReference type="InterPro" id="IPR032008">
    <property type="entry name" value="APD1-4_N"/>
</dbReference>
<dbReference type="PANTHER" id="PTHR39077:SF2">
    <property type="entry name" value="E3 UBIQUITIN-PROTEIN LIGASE APD1-4 MIDDLE DOMAIN-CONTAINING PROTEIN"/>
    <property type="match status" value="1"/>
</dbReference>
<gene>
    <name evidence="5" type="primary">CSON007457</name>
</gene>
<evidence type="ECO:0000259" key="3">
    <source>
        <dbReference type="Pfam" id="PF16040"/>
    </source>
</evidence>
<feature type="region of interest" description="Disordered" evidence="1">
    <location>
        <begin position="282"/>
        <end position="303"/>
    </location>
</feature>
<accession>A0A336M1Q3</accession>
<proteinExistence type="predicted"/>
<feature type="domain" description="E3 ubiquitin-protein ligase APD1-4 middle" evidence="4">
    <location>
        <begin position="380"/>
        <end position="489"/>
    </location>
</feature>
<sequence>MSTMSSLDKSALLTEHPMGYYHQSAGSYINLNQSKAMAGVRRVITFCLLTFIVPAIFVILPLYLRHIVYAPRNLALAESDIVEVKQGINSIFCQEHQLRMNSSFNAFQLSEAPEFSERKHIRLKKSMTLPDDTLEYWGFFLLRGATVDLRVCSRHEGSRILVVKGERNLRTCGLLDHNKNKVGAHFAKDQGEVIVTFDTAAEVIESGTVRNTTKNEEEAKNTEIDHNSGGEVIDDSDVTVVRKRKHPKELHTNDLGSQSHNIEDLSIPIETSTHRIRHEKSKHLHQSWTHSPVNKEPTLDGDKSHINARKRRDLVFDAKINHGGNAINYTDKPSDSVSSFENSLLTCYDGQILLAQYFPPSNDCYNTSSIANRIGLMLTKHEVVSDGFYYYIFYSDNDLFRNDIHAIFDIYQPTYEYANISKSKSCINSTECSFPIEMFTDDKVIVEVPTRDGIENEDDDITEMLSICVPRSSVYLIFPILVLVFVLSCAFL</sequence>
<evidence type="ECO:0000256" key="2">
    <source>
        <dbReference type="SAM" id="Phobius"/>
    </source>
</evidence>
<dbReference type="InterPro" id="IPR032010">
    <property type="entry name" value="APD1-4_M"/>
</dbReference>
<organism evidence="5">
    <name type="scientific">Culicoides sonorensis</name>
    <name type="common">Biting midge</name>
    <dbReference type="NCBI Taxonomy" id="179676"/>
    <lineage>
        <taxon>Eukaryota</taxon>
        <taxon>Metazoa</taxon>
        <taxon>Ecdysozoa</taxon>
        <taxon>Arthropoda</taxon>
        <taxon>Hexapoda</taxon>
        <taxon>Insecta</taxon>
        <taxon>Pterygota</taxon>
        <taxon>Neoptera</taxon>
        <taxon>Endopterygota</taxon>
        <taxon>Diptera</taxon>
        <taxon>Nematocera</taxon>
        <taxon>Chironomoidea</taxon>
        <taxon>Ceratopogonidae</taxon>
        <taxon>Ceratopogoninae</taxon>
        <taxon>Culicoides</taxon>
        <taxon>Monoculicoides</taxon>
    </lineage>
</organism>
<feature type="region of interest" description="Disordered" evidence="1">
    <location>
        <begin position="212"/>
        <end position="232"/>
    </location>
</feature>
<evidence type="ECO:0000259" key="4">
    <source>
        <dbReference type="Pfam" id="PF16041"/>
    </source>
</evidence>
<dbReference type="EMBL" id="UFQT01000281">
    <property type="protein sequence ID" value="SSX22753.1"/>
    <property type="molecule type" value="Genomic_DNA"/>
</dbReference>
<dbReference type="PANTHER" id="PTHR39077">
    <property type="entry name" value="DUF4793 DOMAIN-CONTAINING PROTEIN"/>
    <property type="match status" value="1"/>
</dbReference>